<feature type="compositionally biased region" description="Basic and acidic residues" evidence="2">
    <location>
        <begin position="16"/>
        <end position="28"/>
    </location>
</feature>
<evidence type="ECO:0000256" key="1">
    <source>
        <dbReference type="ARBA" id="ARBA00022737"/>
    </source>
</evidence>
<dbReference type="InterPro" id="IPR029058">
    <property type="entry name" value="AB_hydrolase_fold"/>
</dbReference>
<dbReference type="SUPFAM" id="SSF52540">
    <property type="entry name" value="P-loop containing nucleoside triphosphate hydrolases"/>
    <property type="match status" value="1"/>
</dbReference>
<dbReference type="PANTHER" id="PTHR10039:SF5">
    <property type="entry name" value="NACHT DOMAIN-CONTAINING PROTEIN"/>
    <property type="match status" value="1"/>
</dbReference>
<protein>
    <recommendedName>
        <fullName evidence="3">Nephrocystin 3-like N-terminal domain-containing protein</fullName>
    </recommendedName>
</protein>
<dbReference type="OMA" id="RCESAKL"/>
<feature type="region of interest" description="Disordered" evidence="2">
    <location>
        <begin position="1"/>
        <end position="31"/>
    </location>
</feature>
<dbReference type="KEGG" id="pfy:PFICI_05466"/>
<reference evidence="5" key="1">
    <citation type="journal article" date="2015" name="BMC Genomics">
        <title>Genomic and transcriptomic analysis of the endophytic fungus Pestalotiopsis fici reveals its lifestyle and high potential for synthesis of natural products.</title>
        <authorList>
            <person name="Wang X."/>
            <person name="Zhang X."/>
            <person name="Liu L."/>
            <person name="Xiang M."/>
            <person name="Wang W."/>
            <person name="Sun X."/>
            <person name="Che Y."/>
            <person name="Guo L."/>
            <person name="Liu G."/>
            <person name="Guo L."/>
            <person name="Wang C."/>
            <person name="Yin W.B."/>
            <person name="Stadler M."/>
            <person name="Zhang X."/>
            <person name="Liu X."/>
        </authorList>
    </citation>
    <scope>NUCLEOTIDE SEQUENCE [LARGE SCALE GENOMIC DNA]</scope>
    <source>
        <strain evidence="5">W106-1 / CGMCC3.15140</strain>
    </source>
</reference>
<dbReference type="InParanoid" id="W3XC16"/>
<keyword evidence="1" id="KW-0677">Repeat</keyword>
<dbReference type="OrthoDB" id="5086500at2759"/>
<dbReference type="Gene3D" id="3.40.50.1820">
    <property type="entry name" value="alpha/beta hydrolase"/>
    <property type="match status" value="1"/>
</dbReference>
<organism evidence="4 5">
    <name type="scientific">Pestalotiopsis fici (strain W106-1 / CGMCC3.15140)</name>
    <dbReference type="NCBI Taxonomy" id="1229662"/>
    <lineage>
        <taxon>Eukaryota</taxon>
        <taxon>Fungi</taxon>
        <taxon>Dikarya</taxon>
        <taxon>Ascomycota</taxon>
        <taxon>Pezizomycotina</taxon>
        <taxon>Sordariomycetes</taxon>
        <taxon>Xylariomycetidae</taxon>
        <taxon>Amphisphaeriales</taxon>
        <taxon>Sporocadaceae</taxon>
        <taxon>Pestalotiopsis</taxon>
    </lineage>
</organism>
<proteinExistence type="predicted"/>
<dbReference type="PANTHER" id="PTHR10039">
    <property type="entry name" value="AMELOGENIN"/>
    <property type="match status" value="1"/>
</dbReference>
<dbReference type="HOGENOM" id="CLU_010041_0_0_1"/>
<dbReference type="AlphaFoldDB" id="W3XC16"/>
<dbReference type="SUPFAM" id="SSF53474">
    <property type="entry name" value="alpha/beta-Hydrolases"/>
    <property type="match status" value="1"/>
</dbReference>
<evidence type="ECO:0000313" key="4">
    <source>
        <dbReference type="EMBL" id="ETS83590.1"/>
    </source>
</evidence>
<feature type="domain" description="Nephrocystin 3-like N-terminal" evidence="3">
    <location>
        <begin position="351"/>
        <end position="480"/>
    </location>
</feature>
<accession>W3XC16</accession>
<dbReference type="GeneID" id="19270479"/>
<evidence type="ECO:0000313" key="5">
    <source>
        <dbReference type="Proteomes" id="UP000030651"/>
    </source>
</evidence>
<dbReference type="EMBL" id="KI912111">
    <property type="protein sequence ID" value="ETS83590.1"/>
    <property type="molecule type" value="Genomic_DNA"/>
</dbReference>
<evidence type="ECO:0000259" key="3">
    <source>
        <dbReference type="Pfam" id="PF24883"/>
    </source>
</evidence>
<dbReference type="RefSeq" id="XP_007832238.1">
    <property type="nucleotide sequence ID" value="XM_007834047.1"/>
</dbReference>
<dbReference type="Proteomes" id="UP000030651">
    <property type="component" value="Unassembled WGS sequence"/>
</dbReference>
<evidence type="ECO:0000256" key="2">
    <source>
        <dbReference type="SAM" id="MobiDB-lite"/>
    </source>
</evidence>
<dbReference type="Pfam" id="PF24883">
    <property type="entry name" value="NPHP3_N"/>
    <property type="match status" value="1"/>
</dbReference>
<dbReference type="Gene3D" id="3.40.50.300">
    <property type="entry name" value="P-loop containing nucleotide triphosphate hydrolases"/>
    <property type="match status" value="1"/>
</dbReference>
<dbReference type="eggNOG" id="KOG2029">
    <property type="taxonomic scope" value="Eukaryota"/>
</dbReference>
<keyword evidence="5" id="KW-1185">Reference proteome</keyword>
<dbReference type="InterPro" id="IPR027417">
    <property type="entry name" value="P-loop_NTPase"/>
</dbReference>
<sequence>MGKTWDQLFTKTPKSSKHETKEDYDSKSRGPRVLYDGTGGYSSGRVDIIFVHGLRGSARKTWSKGNICWPRDLLKDDIRSARVITWGYDADVAHFFSNASQESIFGHADTLLGDLARLRQDITRPIVFVAHSLGGLIVKAALIKSAEYKSHNRHPRQAEIYASTCGVAFFGTPHRGSSTEGYAEIIAGIAKLAWRRPNKSLLDALKENSQILEHQRESWTTISNNIPVVCVREELPTAIGMIVPEASASYDGYNVLRSSINANHIDMVKFGARDDPMYERVAGLLIDLVTPSLTAEEVQESSLLTDHMKWQVQHLSFAEIDDRESDIDDAYESTFEWIASNATIVTEAHNLTFATWIDSSYQGLFISGKAASGKSTLMKYLKETQETSIKASQWASDSPPIVFATYFFYEQGSDLQKSREGMLRSLISQILHQVPMRLFESDCKRSWRKLKSILRKAISDLEARGTKLFLFLDGLDEFRLIEQIGEYTDEQKDLIYDGGDNDAAWGFSEWIADGYREISTFVLELCSRKNVKICFSCRELTVFEESFQELPRLQVHVHTWNDIYRYSHGRLSQETHGLCEIERLATTIAQKASGVFLWVRLVVDRLINDNFNGNRPEELLCALDKFPSRLGDKKGLYMSMLRNIVKSDRFESARLFVLVASVQVPLHLLHLSFAAQSLEKIQANGFGSCIQVNETESTSSAGIYRTYQRRLQSRCGGFLVADPYVNFMHQTAKQFIERPSTWNSVFGDQGDFELVSCSSALIEGFITLNDVVDRLLRTRAFDVQRGRREALVSAIDLLNHVHHLDRYSRDPMAYASLVDRMNERRSVLQIFGKNEGMESFHPTICEPPRMAWFTAFESAQDYHSPTQWDFCLPDPEDFMSFAAQTDLSEYVKLKLSLKSPSQRAEEACRLWRFQSPCGEKPVFRLAYRTSYGFSFAHSYRYSISDSDIGIDMCKTLLPYMAQPDNPGTMEATRSLLPTWAHALEAGCHRFLSSPINVVSERQSTYFQDWLGLVLLMLKYGASVNTPIDISNEESSDTLVTLPSSDILLAILRQTEDISAGNTTLKHFEARLMRCLPENRKTPEVFTYL</sequence>
<dbReference type="InterPro" id="IPR056884">
    <property type="entry name" value="NPHP3-like_N"/>
</dbReference>
<gene>
    <name evidence="4" type="ORF">PFICI_05466</name>
</gene>
<name>W3XC16_PESFW</name>